<proteinExistence type="predicted"/>
<reference evidence="2 3" key="1">
    <citation type="submission" date="2016-01" db="EMBL/GenBank/DDBJ databases">
        <title>The new phylogeny of the genus Mycobacterium.</title>
        <authorList>
            <person name="Tarcisio F."/>
            <person name="Conor M."/>
            <person name="Antonella G."/>
            <person name="Elisabetta G."/>
            <person name="Giulia F.S."/>
            <person name="Sara T."/>
            <person name="Anna F."/>
            <person name="Clotilde B."/>
            <person name="Roberto B."/>
            <person name="Veronica D.S."/>
            <person name="Fabio R."/>
            <person name="Monica P."/>
            <person name="Olivier J."/>
            <person name="Enrico T."/>
            <person name="Nicola S."/>
        </authorList>
    </citation>
    <scope>NUCLEOTIDE SEQUENCE [LARGE SCALE GENOMIC DNA]</scope>
    <source>
        <strain evidence="2 3">DSM 44166</strain>
    </source>
</reference>
<dbReference type="Pfam" id="PF00934">
    <property type="entry name" value="PE"/>
    <property type="match status" value="1"/>
</dbReference>
<accession>A0A1X2EK09</accession>
<dbReference type="EMBL" id="LQPW01000076">
    <property type="protein sequence ID" value="ORX04632.1"/>
    <property type="molecule type" value="Genomic_DNA"/>
</dbReference>
<evidence type="ECO:0000259" key="1">
    <source>
        <dbReference type="Pfam" id="PF00934"/>
    </source>
</evidence>
<name>A0A1X2EK09_MYCSZ</name>
<protein>
    <recommendedName>
        <fullName evidence="1">PE domain-containing protein</fullName>
    </recommendedName>
</protein>
<dbReference type="InterPro" id="IPR000084">
    <property type="entry name" value="PE-PGRS_N"/>
</dbReference>
<evidence type="ECO:0000313" key="2">
    <source>
        <dbReference type="EMBL" id="ORX04632.1"/>
    </source>
</evidence>
<dbReference type="SUPFAM" id="SSF140459">
    <property type="entry name" value="PE/PPE dimer-like"/>
    <property type="match status" value="1"/>
</dbReference>
<dbReference type="Gene3D" id="1.10.287.850">
    <property type="entry name" value="HP0062-like domain"/>
    <property type="match status" value="1"/>
</dbReference>
<dbReference type="Proteomes" id="UP000193317">
    <property type="component" value="Unassembled WGS sequence"/>
</dbReference>
<evidence type="ECO:0000313" key="3">
    <source>
        <dbReference type="Proteomes" id="UP000193317"/>
    </source>
</evidence>
<keyword evidence="3" id="KW-1185">Reference proteome</keyword>
<dbReference type="InterPro" id="IPR038332">
    <property type="entry name" value="PPE_sf"/>
</dbReference>
<comment type="caution">
    <text evidence="2">The sequence shown here is derived from an EMBL/GenBank/DDBJ whole genome shotgun (WGS) entry which is preliminary data.</text>
</comment>
<feature type="domain" description="PE" evidence="1">
    <location>
        <begin position="4"/>
        <end position="94"/>
    </location>
</feature>
<sequence>MWSVITAPELMTAAATDLANIGSKISSANAAAAAPTTGVVAAAADEVSTAISGLFSAYAEEFQTLSGQASAFHEQFMNLLNGSATAYLSTEIANAEQALINTVNASPLLGQPLNPTGASVSAQTTPGIFGPYQDLVANTAANLQSLNSAWAGNPAPFLRQVVANQTAYGSTIATSLQTAAQDLGAALSDPSALNRVAADLLPITAIPGHIQQNLGNIGNALTKVTPAVALAAIGPPLSTLEGLGTSVGAFTDAIQTGDGAGALAALIGAPAFVADGFLNGEVTLPLVLPVGLGLLVLDVPFDGILAPPHPLTGTLVWFLPPFVEDISGAPVSGIVPTLLNSVSQELALAITPA</sequence>
<dbReference type="AlphaFoldDB" id="A0A1X2EK09"/>
<organism evidence="2 3">
    <name type="scientific">Mycobacterium szulgai</name>
    <dbReference type="NCBI Taxonomy" id="1787"/>
    <lineage>
        <taxon>Bacteria</taxon>
        <taxon>Bacillati</taxon>
        <taxon>Actinomycetota</taxon>
        <taxon>Actinomycetes</taxon>
        <taxon>Mycobacteriales</taxon>
        <taxon>Mycobacteriaceae</taxon>
        <taxon>Mycobacterium</taxon>
    </lineage>
</organism>
<gene>
    <name evidence="2" type="ORF">AWC27_27460</name>
</gene>
<dbReference type="OrthoDB" id="4753156at2"/>
<dbReference type="RefSeq" id="WP_085670810.1">
    <property type="nucleotide sequence ID" value="NZ_JACKRU010000809.1"/>
</dbReference>